<evidence type="ECO:0000256" key="6">
    <source>
        <dbReference type="ARBA" id="ARBA00023136"/>
    </source>
</evidence>
<proteinExistence type="inferred from homology"/>
<feature type="transmembrane region" description="Helical" evidence="7">
    <location>
        <begin position="164"/>
        <end position="186"/>
    </location>
</feature>
<evidence type="ECO:0000256" key="7">
    <source>
        <dbReference type="SAM" id="Phobius"/>
    </source>
</evidence>
<comment type="caution">
    <text evidence="9">The sequence shown here is derived from an EMBL/GenBank/DDBJ whole genome shotgun (WGS) entry which is preliminary data.</text>
</comment>
<dbReference type="Proteomes" id="UP000319498">
    <property type="component" value="Unassembled WGS sequence"/>
</dbReference>
<evidence type="ECO:0000256" key="5">
    <source>
        <dbReference type="ARBA" id="ARBA00022989"/>
    </source>
</evidence>
<feature type="domain" description="Acyltransferase 3" evidence="8">
    <location>
        <begin position="10"/>
        <end position="362"/>
    </location>
</feature>
<gene>
    <name evidence="9" type="ORF">BFO01nite_19390</name>
</gene>
<dbReference type="PANTHER" id="PTHR40074:SF2">
    <property type="entry name" value="O-ACETYLTRANSFERASE WECH"/>
    <property type="match status" value="1"/>
</dbReference>
<feature type="transmembrane region" description="Helical" evidence="7">
    <location>
        <begin position="123"/>
        <end position="144"/>
    </location>
</feature>
<name>A0ABQ0T3F7_9BACL</name>
<feature type="transmembrane region" description="Helical" evidence="7">
    <location>
        <begin position="85"/>
        <end position="103"/>
    </location>
</feature>
<keyword evidence="5 7" id="KW-1133">Transmembrane helix</keyword>
<evidence type="ECO:0000256" key="3">
    <source>
        <dbReference type="ARBA" id="ARBA00022475"/>
    </source>
</evidence>
<sequence>MVMARKERIGELDLIRAFAFLAVVYQHVIGVYIREPGLTEQVSIIYGMLFHLLKFAVPAFIFITGLVLFYNYSEKVNYISFTRKRITEILVPYGIWSVVYLYLMNKPLGEGAAFVWNVSKNFLTGTSSYHLWFVVMIFQFYLLYPFWQKVFELFRRFVTSRFRLIVALGVTGLIYGGLMWFSARYIPAHGFRFDMNWLDTYFIKYRDRNAFYYFYYFLFGGLVAFSLPAFRAILKKYWQWIIASVAVLYAVIGYELFRDSGQGQINLNVATSLKPSMFLYTMACLLAVYALCLWMSKKQSKWTHWLGLLGKYSYGAYLIHALILTYLMKLLRELQLFHTGVWGSMVAFVLCSILSFAISYGLGKLPFGSLLVGAAEKKTKKIPSSQKEWQNAG</sequence>
<keyword evidence="6 7" id="KW-0472">Membrane</keyword>
<feature type="transmembrane region" description="Helical" evidence="7">
    <location>
        <begin position="45"/>
        <end position="73"/>
    </location>
</feature>
<feature type="transmembrane region" description="Helical" evidence="7">
    <location>
        <begin position="237"/>
        <end position="257"/>
    </location>
</feature>
<organism evidence="9 10">
    <name type="scientific">Brevibacillus formosus</name>
    <dbReference type="NCBI Taxonomy" id="54913"/>
    <lineage>
        <taxon>Bacteria</taxon>
        <taxon>Bacillati</taxon>
        <taxon>Bacillota</taxon>
        <taxon>Bacilli</taxon>
        <taxon>Bacillales</taxon>
        <taxon>Paenibacillaceae</taxon>
        <taxon>Brevibacillus</taxon>
    </lineage>
</organism>
<reference evidence="9 10" key="1">
    <citation type="submission" date="2019-06" db="EMBL/GenBank/DDBJ databases">
        <title>Whole genome shotgun sequence of Brevibacillus formosus NBRC 15716.</title>
        <authorList>
            <person name="Hosoyama A."/>
            <person name="Uohara A."/>
            <person name="Ohji S."/>
            <person name="Ichikawa N."/>
        </authorList>
    </citation>
    <scope>NUCLEOTIDE SEQUENCE [LARGE SCALE GENOMIC DNA]</scope>
    <source>
        <strain evidence="9 10">NBRC 15716</strain>
    </source>
</reference>
<evidence type="ECO:0000256" key="1">
    <source>
        <dbReference type="ARBA" id="ARBA00004651"/>
    </source>
</evidence>
<feature type="transmembrane region" description="Helical" evidence="7">
    <location>
        <begin position="308"/>
        <end position="328"/>
    </location>
</feature>
<comment type="subcellular location">
    <subcellularLocation>
        <location evidence="1">Cell membrane</location>
        <topology evidence="1">Multi-pass membrane protein</topology>
    </subcellularLocation>
</comment>
<feature type="transmembrane region" description="Helical" evidence="7">
    <location>
        <begin position="12"/>
        <end position="33"/>
    </location>
</feature>
<dbReference type="InterPro" id="IPR002656">
    <property type="entry name" value="Acyl_transf_3_dom"/>
</dbReference>
<dbReference type="Pfam" id="PF01757">
    <property type="entry name" value="Acyl_transf_3"/>
    <property type="match status" value="1"/>
</dbReference>
<protein>
    <submittedName>
        <fullName evidence="9">Membrane protein</fullName>
    </submittedName>
</protein>
<evidence type="ECO:0000256" key="2">
    <source>
        <dbReference type="ARBA" id="ARBA00007400"/>
    </source>
</evidence>
<keyword evidence="10" id="KW-1185">Reference proteome</keyword>
<evidence type="ECO:0000259" key="8">
    <source>
        <dbReference type="Pfam" id="PF01757"/>
    </source>
</evidence>
<evidence type="ECO:0000313" key="9">
    <source>
        <dbReference type="EMBL" id="GED57807.1"/>
    </source>
</evidence>
<dbReference type="EMBL" id="BJOL01000012">
    <property type="protein sequence ID" value="GED57807.1"/>
    <property type="molecule type" value="Genomic_DNA"/>
</dbReference>
<keyword evidence="4 7" id="KW-0812">Transmembrane</keyword>
<feature type="transmembrane region" description="Helical" evidence="7">
    <location>
        <begin position="210"/>
        <end position="230"/>
    </location>
</feature>
<evidence type="ECO:0000313" key="10">
    <source>
        <dbReference type="Proteomes" id="UP000319498"/>
    </source>
</evidence>
<evidence type="ECO:0000256" key="4">
    <source>
        <dbReference type="ARBA" id="ARBA00022692"/>
    </source>
</evidence>
<keyword evidence="3" id="KW-1003">Cell membrane</keyword>
<accession>A0ABQ0T3F7</accession>
<feature type="transmembrane region" description="Helical" evidence="7">
    <location>
        <begin position="340"/>
        <end position="362"/>
    </location>
</feature>
<comment type="similarity">
    <text evidence="2">Belongs to the acyltransferase 3 family.</text>
</comment>
<feature type="transmembrane region" description="Helical" evidence="7">
    <location>
        <begin position="277"/>
        <end position="296"/>
    </location>
</feature>
<dbReference type="PANTHER" id="PTHR40074">
    <property type="entry name" value="O-ACETYLTRANSFERASE WECH"/>
    <property type="match status" value="1"/>
</dbReference>